<protein>
    <recommendedName>
        <fullName evidence="3">C3H1-type domain-containing protein</fullName>
    </recommendedName>
</protein>
<feature type="region of interest" description="Disordered" evidence="2">
    <location>
        <begin position="183"/>
        <end position="229"/>
    </location>
</feature>
<sequence length="229" mass="24968">MSNSPMSYSDAVKTNAPDPEPASPPPKPVTQAAMSPAEVSEATPQDSPERTTSQKPPGKETCFRWNRDGTCPDPACTYYEVFFPIIVNRAHANGIKIETCERWLEGSCPWADDTCGYAHEVVDDEQARRRKRVEKAILPQGWHAEMILKCESCPHEIVQGAGTNSSVAVLAMVEHCKGCNQMGKGGKSSDTVTMQPIGDGQSAKAFPIRPTDYMSKENWRKPDSAGPVG</sequence>
<name>A0A9Q8UWQ3_PASFU</name>
<evidence type="ECO:0000313" key="5">
    <source>
        <dbReference type="Proteomes" id="UP000756132"/>
    </source>
</evidence>
<dbReference type="RefSeq" id="XP_047769619.1">
    <property type="nucleotide sequence ID" value="XM_047913226.1"/>
</dbReference>
<feature type="compositionally biased region" description="Polar residues" evidence="2">
    <location>
        <begin position="42"/>
        <end position="55"/>
    </location>
</feature>
<evidence type="ECO:0000256" key="2">
    <source>
        <dbReference type="SAM" id="MobiDB-lite"/>
    </source>
</evidence>
<feature type="zinc finger region" description="C3H1-type" evidence="1">
    <location>
        <begin position="94"/>
        <end position="122"/>
    </location>
</feature>
<keyword evidence="1" id="KW-0863">Zinc-finger</keyword>
<dbReference type="Proteomes" id="UP000756132">
    <property type="component" value="Chromosome 13"/>
</dbReference>
<evidence type="ECO:0000256" key="1">
    <source>
        <dbReference type="PROSITE-ProRule" id="PRU00723"/>
    </source>
</evidence>
<keyword evidence="1" id="KW-0862">Zinc</keyword>
<accession>A0A9Q8UWQ3</accession>
<proteinExistence type="predicted"/>
<reference evidence="4" key="2">
    <citation type="journal article" date="2022" name="Microb. Genom.">
        <title>A chromosome-scale genome assembly of the tomato pathogen Cladosporium fulvum reveals a compartmentalized genome architecture and the presence of a dispensable chromosome.</title>
        <authorList>
            <person name="Zaccaron A.Z."/>
            <person name="Chen L.H."/>
            <person name="Samaras A."/>
            <person name="Stergiopoulos I."/>
        </authorList>
    </citation>
    <scope>NUCLEOTIDE SEQUENCE</scope>
    <source>
        <strain evidence="4">Race5_Kim</strain>
    </source>
</reference>
<reference evidence="4" key="1">
    <citation type="submission" date="2021-12" db="EMBL/GenBank/DDBJ databases">
        <authorList>
            <person name="Zaccaron A."/>
            <person name="Stergiopoulos I."/>
        </authorList>
    </citation>
    <scope>NUCLEOTIDE SEQUENCE</scope>
    <source>
        <strain evidence="4">Race5_Kim</strain>
    </source>
</reference>
<dbReference type="KEGG" id="ffu:CLAFUR5_14078"/>
<keyword evidence="5" id="KW-1185">Reference proteome</keyword>
<keyword evidence="1" id="KW-0479">Metal-binding</keyword>
<dbReference type="GO" id="GO:0008270">
    <property type="term" value="F:zinc ion binding"/>
    <property type="evidence" value="ECO:0007669"/>
    <property type="project" value="UniProtKB-KW"/>
</dbReference>
<feature type="region of interest" description="Disordered" evidence="2">
    <location>
        <begin position="1"/>
        <end position="63"/>
    </location>
</feature>
<dbReference type="GeneID" id="71993956"/>
<evidence type="ECO:0000313" key="4">
    <source>
        <dbReference type="EMBL" id="UJO25253.1"/>
    </source>
</evidence>
<dbReference type="AlphaFoldDB" id="A0A9Q8UWQ3"/>
<evidence type="ECO:0000259" key="3">
    <source>
        <dbReference type="PROSITE" id="PS50103"/>
    </source>
</evidence>
<feature type="compositionally biased region" description="Basic and acidic residues" evidence="2">
    <location>
        <begin position="214"/>
        <end position="223"/>
    </location>
</feature>
<dbReference type="EMBL" id="CP090175">
    <property type="protein sequence ID" value="UJO25253.1"/>
    <property type="molecule type" value="Genomic_DNA"/>
</dbReference>
<feature type="compositionally biased region" description="Pro residues" evidence="2">
    <location>
        <begin position="18"/>
        <end position="28"/>
    </location>
</feature>
<feature type="domain" description="C3H1-type" evidence="3">
    <location>
        <begin position="94"/>
        <end position="122"/>
    </location>
</feature>
<gene>
    <name evidence="4" type="ORF">CLAFUR5_14078</name>
</gene>
<organism evidence="4 5">
    <name type="scientific">Passalora fulva</name>
    <name type="common">Tomato leaf mold</name>
    <name type="synonym">Cladosporium fulvum</name>
    <dbReference type="NCBI Taxonomy" id="5499"/>
    <lineage>
        <taxon>Eukaryota</taxon>
        <taxon>Fungi</taxon>
        <taxon>Dikarya</taxon>
        <taxon>Ascomycota</taxon>
        <taxon>Pezizomycotina</taxon>
        <taxon>Dothideomycetes</taxon>
        <taxon>Dothideomycetidae</taxon>
        <taxon>Mycosphaerellales</taxon>
        <taxon>Mycosphaerellaceae</taxon>
        <taxon>Fulvia</taxon>
    </lineage>
</organism>
<dbReference type="PROSITE" id="PS50103">
    <property type="entry name" value="ZF_C3H1"/>
    <property type="match status" value="1"/>
</dbReference>
<dbReference type="InterPro" id="IPR000571">
    <property type="entry name" value="Znf_CCCH"/>
</dbReference>